<accession>A0ACB0ZXE0</accession>
<dbReference type="EMBL" id="CAVMJV010000052">
    <property type="protein sequence ID" value="CAK5083824.1"/>
    <property type="molecule type" value="Genomic_DNA"/>
</dbReference>
<comment type="caution">
    <text evidence="1">The sequence shown here is derived from an EMBL/GenBank/DDBJ whole genome shotgun (WGS) entry which is preliminary data.</text>
</comment>
<proteinExistence type="predicted"/>
<sequence>MLVRRKIFLKKIPFFFCPTDVKLVTGSDDATARVWDFARCNEERVLRGHGADVRSVDWHPTKALIATGSRDSQQPVKLWDAKTGQCLATLHDHKNSVMAVQWNKNGNWLLTGSRDHVIKLYDVRMMREVQTFRGHKKEVTALAWHPVHEGLFVSGGGDGALGYWLVNNDKELALLEQAHDMAIWTLEWHPMGHILATGSNDNNTKFWTRNRPGDTQEDVFGMTTVGGLFSSSSVHNFDDEREPIPITAEEDLNAPPQIPGLGIDEPMRREMNKDFGTILAATSLPGLGGPTNSSTFDQNKKQGGGQFGGRQQPKRNQRQFERMWMVARPSGGQETFEDYEQEEDEDLQQQQQYLNNEQSGGGPPPPQHFNYLPQQQQNHLIRPPLPPPPQFYHHQTLPPPQFTRPRGGFYPQQPSLHSIKQSQQQRPNFQRFPPPRFF</sequence>
<evidence type="ECO:0000313" key="2">
    <source>
        <dbReference type="Proteomes" id="UP001497535"/>
    </source>
</evidence>
<name>A0ACB0ZXE0_MELEN</name>
<dbReference type="Proteomes" id="UP001497535">
    <property type="component" value="Unassembled WGS sequence"/>
</dbReference>
<gene>
    <name evidence="1" type="ORF">MENTE1834_LOCUS31192</name>
</gene>
<reference evidence="1" key="1">
    <citation type="submission" date="2023-11" db="EMBL/GenBank/DDBJ databases">
        <authorList>
            <person name="Poullet M."/>
        </authorList>
    </citation>
    <scope>NUCLEOTIDE SEQUENCE</scope>
    <source>
        <strain evidence="1">E1834</strain>
    </source>
</reference>
<keyword evidence="2" id="KW-1185">Reference proteome</keyword>
<protein>
    <submittedName>
        <fullName evidence="1">Uncharacterized protein</fullName>
    </submittedName>
</protein>
<evidence type="ECO:0000313" key="1">
    <source>
        <dbReference type="EMBL" id="CAK5083824.1"/>
    </source>
</evidence>
<organism evidence="1 2">
    <name type="scientific">Meloidogyne enterolobii</name>
    <name type="common">Root-knot nematode worm</name>
    <name type="synonym">Meloidogyne mayaguensis</name>
    <dbReference type="NCBI Taxonomy" id="390850"/>
    <lineage>
        <taxon>Eukaryota</taxon>
        <taxon>Metazoa</taxon>
        <taxon>Ecdysozoa</taxon>
        <taxon>Nematoda</taxon>
        <taxon>Chromadorea</taxon>
        <taxon>Rhabditida</taxon>
        <taxon>Tylenchina</taxon>
        <taxon>Tylenchomorpha</taxon>
        <taxon>Tylenchoidea</taxon>
        <taxon>Meloidogynidae</taxon>
        <taxon>Meloidogyninae</taxon>
        <taxon>Meloidogyne</taxon>
    </lineage>
</organism>